<evidence type="ECO:0000256" key="1">
    <source>
        <dbReference type="ARBA" id="ARBA00010342"/>
    </source>
</evidence>
<keyword evidence="5" id="KW-0732">Signal</keyword>
<comment type="similarity">
    <text evidence="1 5">Belongs to the CcmH/CycL/Ccl2/NrfF family.</text>
</comment>
<dbReference type="InterPro" id="IPR038297">
    <property type="entry name" value="CcmH/CycL/NrfF/Ccl2_sf"/>
</dbReference>
<comment type="caution">
    <text evidence="8">The sequence shown here is derived from an EMBL/GenBank/DDBJ whole genome shotgun (WGS) entry which is preliminary data.</text>
</comment>
<dbReference type="RefSeq" id="WP_257822747.1">
    <property type="nucleotide sequence ID" value="NZ_JABXYM010000001.1"/>
</dbReference>
<evidence type="ECO:0000313" key="9">
    <source>
        <dbReference type="Proteomes" id="UP001057753"/>
    </source>
</evidence>
<dbReference type="GO" id="GO:0046872">
    <property type="term" value="F:metal ion binding"/>
    <property type="evidence" value="ECO:0007669"/>
    <property type="project" value="UniProtKB-KW"/>
</dbReference>
<reference evidence="8" key="1">
    <citation type="submission" date="2020-06" db="EMBL/GenBank/DDBJ databases">
        <title>Insight into the genomes of haloalkaliphilic bacilli from Kenyan soda lakes.</title>
        <authorList>
            <person name="Mwirichia R."/>
            <person name="Villamizar G.C."/>
            <person name="Poehlein A."/>
            <person name="Mugweru J."/>
            <person name="Kipnyargis A."/>
            <person name="Kiplimo D."/>
            <person name="Orwa P."/>
            <person name="Daniel R."/>
        </authorList>
    </citation>
    <scope>NUCLEOTIDE SEQUENCE</scope>
    <source>
        <strain evidence="8">B1096_S55</strain>
    </source>
</reference>
<evidence type="ECO:0000256" key="2">
    <source>
        <dbReference type="ARBA" id="ARBA00022617"/>
    </source>
</evidence>
<gene>
    <name evidence="8" type="ORF">HXA33_18215</name>
</gene>
<dbReference type="Pfam" id="PF03918">
    <property type="entry name" value="CcmH"/>
    <property type="match status" value="1"/>
</dbReference>
<evidence type="ECO:0000259" key="7">
    <source>
        <dbReference type="Pfam" id="PF03918"/>
    </source>
</evidence>
<sequence>MMQRRWLLVCILLFIMMPTYNHVQSQDIYTINSPEVKDIASHLAMEGHSEHDLATCTTMQRYYEEIADMLNEGYEKQDILADYEAMYGEQGFREPNKTGFSLLAWILPFIALGAGTTAFIIRVTRQVKGHKQLTEEAREGQEKGVSQDSTEDDIMKALIEEEKRHHL</sequence>
<evidence type="ECO:0000256" key="4">
    <source>
        <dbReference type="ARBA" id="ARBA00023004"/>
    </source>
</evidence>
<dbReference type="Gene3D" id="1.10.8.640">
    <property type="entry name" value="Cytochrome C biogenesis protein"/>
    <property type="match status" value="1"/>
</dbReference>
<name>A0A9Q4B5E1_SALAG</name>
<feature type="region of interest" description="Disordered" evidence="6">
    <location>
        <begin position="133"/>
        <end position="152"/>
    </location>
</feature>
<dbReference type="InterPro" id="IPR005616">
    <property type="entry name" value="CcmH/CycL/Ccl2/NrfF_N"/>
</dbReference>
<organism evidence="8 9">
    <name type="scientific">Salipaludibacillus agaradhaerens</name>
    <name type="common">Bacillus agaradhaerens</name>
    <dbReference type="NCBI Taxonomy" id="76935"/>
    <lineage>
        <taxon>Bacteria</taxon>
        <taxon>Bacillati</taxon>
        <taxon>Bacillota</taxon>
        <taxon>Bacilli</taxon>
        <taxon>Bacillales</taxon>
        <taxon>Bacillaceae</taxon>
    </lineage>
</organism>
<evidence type="ECO:0000256" key="5">
    <source>
        <dbReference type="RuleBase" id="RU364112"/>
    </source>
</evidence>
<feature type="signal peptide" evidence="5">
    <location>
        <begin position="1"/>
        <end position="21"/>
    </location>
</feature>
<comment type="function">
    <text evidence="5">Possible subunit of a heme lyase.</text>
</comment>
<keyword evidence="2 5" id="KW-0349">Heme</keyword>
<feature type="chain" id="PRO_5040536649" description="Cytochrome c-type biogenesis protein" evidence="5">
    <location>
        <begin position="22"/>
        <end position="167"/>
    </location>
</feature>
<evidence type="ECO:0000313" key="8">
    <source>
        <dbReference type="EMBL" id="MCR6098450.1"/>
    </source>
</evidence>
<keyword evidence="5" id="KW-1133">Transmembrane helix</keyword>
<keyword evidence="5" id="KW-0812">Transmembrane</keyword>
<feature type="domain" description="CcmH/CycL/Ccl2/NrfF N-terminal" evidence="7">
    <location>
        <begin position="64"/>
        <end position="138"/>
    </location>
</feature>
<dbReference type="Proteomes" id="UP001057753">
    <property type="component" value="Unassembled WGS sequence"/>
</dbReference>
<feature type="compositionally biased region" description="Basic and acidic residues" evidence="6">
    <location>
        <begin position="133"/>
        <end position="142"/>
    </location>
</feature>
<keyword evidence="3 5" id="KW-0479">Metal-binding</keyword>
<proteinExistence type="inferred from homology"/>
<keyword evidence="5" id="KW-0472">Membrane</keyword>
<evidence type="ECO:0000256" key="6">
    <source>
        <dbReference type="SAM" id="MobiDB-lite"/>
    </source>
</evidence>
<keyword evidence="9" id="KW-1185">Reference proteome</keyword>
<dbReference type="EMBL" id="JABXYM010000001">
    <property type="protein sequence ID" value="MCR6098450.1"/>
    <property type="molecule type" value="Genomic_DNA"/>
</dbReference>
<accession>A0A9Q4B5E1</accession>
<evidence type="ECO:0000256" key="3">
    <source>
        <dbReference type="ARBA" id="ARBA00022723"/>
    </source>
</evidence>
<dbReference type="AlphaFoldDB" id="A0A9Q4B5E1"/>
<feature type="transmembrane region" description="Helical" evidence="5">
    <location>
        <begin position="102"/>
        <end position="121"/>
    </location>
</feature>
<keyword evidence="4 5" id="KW-0408">Iron</keyword>
<protein>
    <recommendedName>
        <fullName evidence="5">Cytochrome c-type biogenesis protein</fullName>
    </recommendedName>
</protein>